<proteinExistence type="predicted"/>
<sequence length="79" mass="9210">MIEKLLYPAHKVSEIPKPVREYLTKNQRPDSKSAEDVVQTWFNGLMKVSSSAWKSKGFCPHLCPYDFGSKETKKYIRFI</sequence>
<protein>
    <submittedName>
        <fullName evidence="1">Uncharacterized protein</fullName>
    </submittedName>
</protein>
<gene>
    <name evidence="1" type="ORF">RhiirA5_427162</name>
</gene>
<evidence type="ECO:0000313" key="2">
    <source>
        <dbReference type="Proteomes" id="UP000232722"/>
    </source>
</evidence>
<dbReference type="VEuPathDB" id="FungiDB:RhiirFUN_001250"/>
<reference evidence="1 2" key="2">
    <citation type="submission" date="2017-09" db="EMBL/GenBank/DDBJ databases">
        <title>Extensive intraspecific genome diversity in a model arbuscular mycorrhizal fungus.</title>
        <authorList>
            <person name="Chen E.C."/>
            <person name="Morin E."/>
            <person name="Beaudet D."/>
            <person name="Noel J."/>
            <person name="Ndikumana S."/>
            <person name="Charron P."/>
            <person name="St-Onge C."/>
            <person name="Giorgi J."/>
            <person name="Grigoriev I.V."/>
            <person name="Roux C."/>
            <person name="Martin F.M."/>
            <person name="Corradi N."/>
        </authorList>
    </citation>
    <scope>NUCLEOTIDE SEQUENCE [LARGE SCALE GENOMIC DNA]</scope>
    <source>
        <strain evidence="1 2">A5</strain>
    </source>
</reference>
<evidence type="ECO:0000313" key="1">
    <source>
        <dbReference type="EMBL" id="PKC01153.1"/>
    </source>
</evidence>
<organism evidence="1 2">
    <name type="scientific">Rhizophagus irregularis</name>
    <dbReference type="NCBI Taxonomy" id="588596"/>
    <lineage>
        <taxon>Eukaryota</taxon>
        <taxon>Fungi</taxon>
        <taxon>Fungi incertae sedis</taxon>
        <taxon>Mucoromycota</taxon>
        <taxon>Glomeromycotina</taxon>
        <taxon>Glomeromycetes</taxon>
        <taxon>Glomerales</taxon>
        <taxon>Glomeraceae</taxon>
        <taxon>Rhizophagus</taxon>
    </lineage>
</organism>
<dbReference type="EMBL" id="LLXJ01001685">
    <property type="protein sequence ID" value="PKC01153.1"/>
    <property type="molecule type" value="Genomic_DNA"/>
</dbReference>
<dbReference type="Proteomes" id="UP000232722">
    <property type="component" value="Unassembled WGS sequence"/>
</dbReference>
<comment type="caution">
    <text evidence="1">The sequence shown here is derived from an EMBL/GenBank/DDBJ whole genome shotgun (WGS) entry which is preliminary data.</text>
</comment>
<accession>A0A2N0P2Y8</accession>
<dbReference type="AlphaFoldDB" id="A0A2N0P2Y8"/>
<name>A0A2N0P2Y8_9GLOM</name>
<reference evidence="1 2" key="1">
    <citation type="submission" date="2016-04" db="EMBL/GenBank/DDBJ databases">
        <title>Genome analyses suggest a sexual origin of heterokaryosis in a supposedly ancient asexual fungus.</title>
        <authorList>
            <person name="Ropars J."/>
            <person name="Sedzielewska K."/>
            <person name="Noel J."/>
            <person name="Charron P."/>
            <person name="Farinelli L."/>
            <person name="Marton T."/>
            <person name="Kruger M."/>
            <person name="Pelin A."/>
            <person name="Brachmann A."/>
            <person name="Corradi N."/>
        </authorList>
    </citation>
    <scope>NUCLEOTIDE SEQUENCE [LARGE SCALE GENOMIC DNA]</scope>
    <source>
        <strain evidence="1 2">A5</strain>
    </source>
</reference>
<dbReference type="VEuPathDB" id="FungiDB:FUN_023180"/>